<accession>S3DDX2</accession>
<evidence type="ECO:0000313" key="3">
    <source>
        <dbReference type="Proteomes" id="UP000016922"/>
    </source>
</evidence>
<reference evidence="2 3" key="1">
    <citation type="journal article" date="2013" name="BMC Genomics">
        <title>Genomics-driven discovery of the pneumocandin biosynthetic gene cluster in the fungus Glarea lozoyensis.</title>
        <authorList>
            <person name="Chen L."/>
            <person name="Yue Q."/>
            <person name="Zhang X."/>
            <person name="Xiang M."/>
            <person name="Wang C."/>
            <person name="Li S."/>
            <person name="Che Y."/>
            <person name="Ortiz-Lopez F.J."/>
            <person name="Bills G.F."/>
            <person name="Liu X."/>
            <person name="An Z."/>
        </authorList>
    </citation>
    <scope>NUCLEOTIDE SEQUENCE [LARGE SCALE GENOMIC DNA]</scope>
    <source>
        <strain evidence="3">ATCC 20868 / MF5171</strain>
    </source>
</reference>
<dbReference type="EMBL" id="KE145352">
    <property type="protein sequence ID" value="EPE36632.1"/>
    <property type="molecule type" value="Genomic_DNA"/>
</dbReference>
<dbReference type="GeneID" id="19467843"/>
<protein>
    <submittedName>
        <fullName evidence="2">Uncharacterized protein</fullName>
    </submittedName>
</protein>
<feature type="chain" id="PRO_5004508112" evidence="1">
    <location>
        <begin position="17"/>
        <end position="175"/>
    </location>
</feature>
<evidence type="ECO:0000313" key="2">
    <source>
        <dbReference type="EMBL" id="EPE36632.1"/>
    </source>
</evidence>
<dbReference type="AlphaFoldDB" id="S3DDX2"/>
<dbReference type="RefSeq" id="XP_008075947.1">
    <property type="nucleotide sequence ID" value="XM_008077756.1"/>
</dbReference>
<feature type="signal peptide" evidence="1">
    <location>
        <begin position="1"/>
        <end position="16"/>
    </location>
</feature>
<sequence length="175" mass="19497">MYFLIYLTTLFTVVAANSIRFINNGNRTRNLCFYNLVKDDTLYIQFLGLPQTIEKGKELEYPLPNNFRGRFSTLLLNEECNSAHVFGHVRFNNTAGGMTQYTVTSTIEAGENGSKLGISLLSAKPKTGKHEIKGCLTFPCVGADEEKDGLPAGKIPWGRAAENEMWCLIDAPPKR</sequence>
<keyword evidence="3" id="KW-1185">Reference proteome</keyword>
<dbReference type="HOGENOM" id="CLU_1532702_0_0_1"/>
<proteinExistence type="predicted"/>
<name>S3DDX2_GLAL2</name>
<gene>
    <name evidence="2" type="ORF">GLAREA_08795</name>
</gene>
<dbReference type="KEGG" id="glz:GLAREA_08795"/>
<dbReference type="Proteomes" id="UP000016922">
    <property type="component" value="Unassembled WGS sequence"/>
</dbReference>
<keyword evidence="1" id="KW-0732">Signal</keyword>
<organism evidence="2 3">
    <name type="scientific">Glarea lozoyensis (strain ATCC 20868 / MF5171)</name>
    <dbReference type="NCBI Taxonomy" id="1116229"/>
    <lineage>
        <taxon>Eukaryota</taxon>
        <taxon>Fungi</taxon>
        <taxon>Dikarya</taxon>
        <taxon>Ascomycota</taxon>
        <taxon>Pezizomycotina</taxon>
        <taxon>Leotiomycetes</taxon>
        <taxon>Helotiales</taxon>
        <taxon>Helotiaceae</taxon>
        <taxon>Glarea</taxon>
    </lineage>
</organism>
<evidence type="ECO:0000256" key="1">
    <source>
        <dbReference type="SAM" id="SignalP"/>
    </source>
</evidence>